<proteinExistence type="predicted"/>
<evidence type="ECO:0000313" key="2">
    <source>
        <dbReference type="Proteomes" id="UP000091857"/>
    </source>
</evidence>
<accession>A0ACB7H7T8</accession>
<reference evidence="2" key="1">
    <citation type="journal article" date="2016" name="Nat. Biotechnol.">
        <title>Sequencing wild and cultivated cassava and related species reveals extensive interspecific hybridization and genetic diversity.</title>
        <authorList>
            <person name="Bredeson J.V."/>
            <person name="Lyons J.B."/>
            <person name="Prochnik S.E."/>
            <person name="Wu G.A."/>
            <person name="Ha C.M."/>
            <person name="Edsinger-Gonzales E."/>
            <person name="Grimwood J."/>
            <person name="Schmutz J."/>
            <person name="Rabbi I.Y."/>
            <person name="Egesi C."/>
            <person name="Nauluvula P."/>
            <person name="Lebot V."/>
            <person name="Ndunguru J."/>
            <person name="Mkamilo G."/>
            <person name="Bart R.S."/>
            <person name="Setter T.L."/>
            <person name="Gleadow R.M."/>
            <person name="Kulakow P."/>
            <person name="Ferguson M.E."/>
            <person name="Rounsley S."/>
            <person name="Rokhsar D.S."/>
        </authorList>
    </citation>
    <scope>NUCLEOTIDE SEQUENCE [LARGE SCALE GENOMIC DNA]</scope>
    <source>
        <strain evidence="2">cv. AM560-2</strain>
    </source>
</reference>
<dbReference type="Proteomes" id="UP000091857">
    <property type="component" value="Chromosome 9"/>
</dbReference>
<sequence length="636" mass="71970">MKTTSKETALKAFSSCGRSTRTKKSSFSQSNRPSVEKDISSKRTAGKCGLIDLEWTDKISECPIYHPSYEEFEDPFNYIQKIAAEASNYGILNFILHSPLFENMGAQIPYAKNYLFRVKLIIVFTRDVQNFQLSPIKPSVPASEVLRDFKFPTYVQPLRLTECNMDDKFTFSIGKSILDSYLLLLFSFGYENFFCRFSSSKYLSPEHLEKNFWLEMSCGKEETAEYAINVDGSAFSSDPDDQLGASKWNLKTLPKLPNSVLLLVENEIPGVTNPMLYIGMVYSMFAWHVEDHYLFSINYDHTGAPKTWYGVPSYAGLQFEKVVLENVYAHDILSIDNEDGVFKEIAEKTTMFPPSILLKQSVPVYKAVQMPGEFVVTFPRAYHAGFSNGFNCGEAVNFAIGDWFPFGELASKRYARIGMMAILPREEILCKESAQLLKHEDLNRSSAGLASHNSLEISFVRHMRFFNNALWKLKNNVENLNHIKSLDCPCGGKRNLFIRENIRDMEELAQKLEEEGIMRKIQKETKYGNNVGLQPNAINFCKKSERIPDSKNDDLQRQESGATRTGESIKEMTATNARGKDDNGDSDVVKSNKRGCLGLTGLLPFLSDCKRARTSCKLQKTPRKFSKSASEVPSSA</sequence>
<organism evidence="1 2">
    <name type="scientific">Manihot esculenta</name>
    <name type="common">Cassava</name>
    <name type="synonym">Jatropha manihot</name>
    <dbReference type="NCBI Taxonomy" id="3983"/>
    <lineage>
        <taxon>Eukaryota</taxon>
        <taxon>Viridiplantae</taxon>
        <taxon>Streptophyta</taxon>
        <taxon>Embryophyta</taxon>
        <taxon>Tracheophyta</taxon>
        <taxon>Spermatophyta</taxon>
        <taxon>Magnoliopsida</taxon>
        <taxon>eudicotyledons</taxon>
        <taxon>Gunneridae</taxon>
        <taxon>Pentapetalae</taxon>
        <taxon>rosids</taxon>
        <taxon>fabids</taxon>
        <taxon>Malpighiales</taxon>
        <taxon>Euphorbiaceae</taxon>
        <taxon>Crotonoideae</taxon>
        <taxon>Manihoteae</taxon>
        <taxon>Manihot</taxon>
    </lineage>
</organism>
<dbReference type="EMBL" id="CM004395">
    <property type="protein sequence ID" value="KAG8647918.1"/>
    <property type="molecule type" value="Genomic_DNA"/>
</dbReference>
<protein>
    <submittedName>
        <fullName evidence="1">Uncharacterized protein</fullName>
    </submittedName>
</protein>
<keyword evidence="2" id="KW-1185">Reference proteome</keyword>
<evidence type="ECO:0000313" key="1">
    <source>
        <dbReference type="EMBL" id="KAG8647918.1"/>
    </source>
</evidence>
<gene>
    <name evidence="1" type="ORF">MANES_09G125401v8</name>
</gene>
<comment type="caution">
    <text evidence="1">The sequence shown here is derived from an EMBL/GenBank/DDBJ whole genome shotgun (WGS) entry which is preliminary data.</text>
</comment>
<name>A0ACB7H7T8_MANES</name>